<dbReference type="Proteomes" id="UP001189624">
    <property type="component" value="Chromosome 5"/>
</dbReference>
<dbReference type="AlphaFoldDB" id="A0AA86SXG2"/>
<keyword evidence="6 9" id="KW-1133">Transmembrane helix</keyword>
<keyword evidence="4 9" id="KW-0812">Transmembrane</keyword>
<comment type="subcellular location">
    <subcellularLocation>
        <location evidence="2">Mitochondrion inner membrane</location>
        <topology evidence="2">Single-pass membrane protein</topology>
    </subcellularLocation>
</comment>
<dbReference type="InterPro" id="IPR007512">
    <property type="entry name" value="Mic10"/>
</dbReference>
<sequence>MADKQIIPPKHDLDAKWDACLDLTVRRFVYSPYAGAFVGLLFFSQYLVSLIHLFAKMLIRHSGKMIDALTCFVPVLSRVYFCVKIEQCFWQQKCCSLLERNEQGVTGLMSSSVLVALQEGTIRGEGC</sequence>
<keyword evidence="7" id="KW-0496">Mitochondrion</keyword>
<evidence type="ECO:0000313" key="11">
    <source>
        <dbReference type="Proteomes" id="UP001189624"/>
    </source>
</evidence>
<evidence type="ECO:0000256" key="4">
    <source>
        <dbReference type="ARBA" id="ARBA00022692"/>
    </source>
</evidence>
<name>A0AA86SXG2_9FABA</name>
<accession>A0AA86SXG2</accession>
<keyword evidence="8 9" id="KW-0472">Membrane</keyword>
<evidence type="ECO:0000256" key="3">
    <source>
        <dbReference type="ARBA" id="ARBA00006792"/>
    </source>
</evidence>
<comment type="similarity">
    <text evidence="3">Belongs to the MICOS complex subunit Mic10 family.</text>
</comment>
<evidence type="ECO:0000256" key="7">
    <source>
        <dbReference type="ARBA" id="ARBA00023128"/>
    </source>
</evidence>
<dbReference type="PANTHER" id="PTHR21304:SF0">
    <property type="entry name" value="MICOS COMPLEX SUBUNIT MIC10"/>
    <property type="match status" value="1"/>
</dbReference>
<dbReference type="Pfam" id="PF04418">
    <property type="entry name" value="DUF543"/>
    <property type="match status" value="1"/>
</dbReference>
<dbReference type="PANTHER" id="PTHR21304">
    <property type="entry name" value="MICOS COMPLEX SUBUNIT MIC10"/>
    <property type="match status" value="1"/>
</dbReference>
<dbReference type="EMBL" id="OY731402">
    <property type="protein sequence ID" value="CAJ1957964.1"/>
    <property type="molecule type" value="Genomic_DNA"/>
</dbReference>
<gene>
    <name evidence="10" type="ORF">AYBTSS11_LOCUS17484</name>
</gene>
<evidence type="ECO:0000256" key="9">
    <source>
        <dbReference type="SAM" id="Phobius"/>
    </source>
</evidence>
<proteinExistence type="inferred from homology"/>
<evidence type="ECO:0000256" key="1">
    <source>
        <dbReference type="ARBA" id="ARBA00002689"/>
    </source>
</evidence>
<feature type="transmembrane region" description="Helical" evidence="9">
    <location>
        <begin position="33"/>
        <end position="55"/>
    </location>
</feature>
<organism evidence="10 11">
    <name type="scientific">Sphenostylis stenocarpa</name>
    <dbReference type="NCBI Taxonomy" id="92480"/>
    <lineage>
        <taxon>Eukaryota</taxon>
        <taxon>Viridiplantae</taxon>
        <taxon>Streptophyta</taxon>
        <taxon>Embryophyta</taxon>
        <taxon>Tracheophyta</taxon>
        <taxon>Spermatophyta</taxon>
        <taxon>Magnoliopsida</taxon>
        <taxon>eudicotyledons</taxon>
        <taxon>Gunneridae</taxon>
        <taxon>Pentapetalae</taxon>
        <taxon>rosids</taxon>
        <taxon>fabids</taxon>
        <taxon>Fabales</taxon>
        <taxon>Fabaceae</taxon>
        <taxon>Papilionoideae</taxon>
        <taxon>50 kb inversion clade</taxon>
        <taxon>NPAAA clade</taxon>
        <taxon>indigoferoid/millettioid clade</taxon>
        <taxon>Phaseoleae</taxon>
        <taxon>Sphenostylis</taxon>
    </lineage>
</organism>
<evidence type="ECO:0000256" key="2">
    <source>
        <dbReference type="ARBA" id="ARBA00004434"/>
    </source>
</evidence>
<evidence type="ECO:0000256" key="8">
    <source>
        <dbReference type="ARBA" id="ARBA00023136"/>
    </source>
</evidence>
<comment type="function">
    <text evidence="1">Component of the MICOS complex, a large protein complex of the mitochondrial inner membrane that plays crucial roles in the maintenance of crista junctions, inner membrane architecture, and formation of contact sites to the outer membrane.</text>
</comment>
<dbReference type="GO" id="GO:0061617">
    <property type="term" value="C:MICOS complex"/>
    <property type="evidence" value="ECO:0007669"/>
    <property type="project" value="InterPro"/>
</dbReference>
<evidence type="ECO:0000256" key="5">
    <source>
        <dbReference type="ARBA" id="ARBA00022792"/>
    </source>
</evidence>
<evidence type="ECO:0000256" key="6">
    <source>
        <dbReference type="ARBA" id="ARBA00022989"/>
    </source>
</evidence>
<dbReference type="Gramene" id="rna-AYBTSS11_LOCUS17484">
    <property type="protein sequence ID" value="CAJ1957964.1"/>
    <property type="gene ID" value="gene-AYBTSS11_LOCUS17484"/>
</dbReference>
<keyword evidence="5" id="KW-0999">Mitochondrion inner membrane</keyword>
<reference evidence="10" key="1">
    <citation type="submission" date="2023-10" db="EMBL/GenBank/DDBJ databases">
        <authorList>
            <person name="Domelevo Entfellner J.-B."/>
        </authorList>
    </citation>
    <scope>NUCLEOTIDE SEQUENCE</scope>
</reference>
<evidence type="ECO:0000313" key="10">
    <source>
        <dbReference type="EMBL" id="CAJ1957964.1"/>
    </source>
</evidence>
<protein>
    <submittedName>
        <fullName evidence="10">Uncharacterized protein</fullName>
    </submittedName>
</protein>
<keyword evidence="11" id="KW-1185">Reference proteome</keyword>